<dbReference type="InterPro" id="IPR001304">
    <property type="entry name" value="C-type_lectin-like"/>
</dbReference>
<dbReference type="GO" id="GO:0005524">
    <property type="term" value="F:ATP binding"/>
    <property type="evidence" value="ECO:0007669"/>
    <property type="project" value="UniProtKB-KW"/>
</dbReference>
<dbReference type="PROSITE" id="PS50041">
    <property type="entry name" value="C_TYPE_LECTIN_2"/>
    <property type="match status" value="2"/>
</dbReference>
<dbReference type="PROSITE" id="PS50011">
    <property type="entry name" value="PROTEIN_KINASE_DOM"/>
    <property type="match status" value="1"/>
</dbReference>
<dbReference type="Proteomes" id="UP000225706">
    <property type="component" value="Unassembled WGS sequence"/>
</dbReference>
<keyword evidence="5" id="KW-0829">Tyrosine-protein kinase</keyword>
<feature type="compositionally biased region" description="Polar residues" evidence="6">
    <location>
        <begin position="600"/>
        <end position="621"/>
    </location>
</feature>
<dbReference type="PANTHER" id="PTHR24416:SF583">
    <property type="entry name" value="RECEPTOR PROTEIN-TYROSINE KINASE"/>
    <property type="match status" value="1"/>
</dbReference>
<dbReference type="InterPro" id="IPR045860">
    <property type="entry name" value="Snake_toxin-like_sf"/>
</dbReference>
<accession>A0A2B4S1F5</accession>
<dbReference type="SMART" id="SM00219">
    <property type="entry name" value="TyrKc"/>
    <property type="match status" value="1"/>
</dbReference>
<dbReference type="STRING" id="50429.A0A2B4S1F5"/>
<name>A0A2B4S1F5_STYPI</name>
<organism evidence="9 10">
    <name type="scientific">Stylophora pistillata</name>
    <name type="common">Smooth cauliflower coral</name>
    <dbReference type="NCBI Taxonomy" id="50429"/>
    <lineage>
        <taxon>Eukaryota</taxon>
        <taxon>Metazoa</taxon>
        <taxon>Cnidaria</taxon>
        <taxon>Anthozoa</taxon>
        <taxon>Hexacorallia</taxon>
        <taxon>Scleractinia</taxon>
        <taxon>Astrocoeniina</taxon>
        <taxon>Pocilloporidae</taxon>
        <taxon>Stylophora</taxon>
    </lineage>
</organism>
<evidence type="ECO:0000256" key="6">
    <source>
        <dbReference type="SAM" id="MobiDB-lite"/>
    </source>
</evidence>
<evidence type="ECO:0000256" key="4">
    <source>
        <dbReference type="ARBA" id="ARBA00022840"/>
    </source>
</evidence>
<sequence length="823" mass="92753">MIVLSCFGLALDCPPGWRAFDSSCYKIMTNFLISTKLSWGDARSVCLGFGGDLVSIVNKKEMDFVDEISSGIGSELIWIGLNDSLGDGEFAWSDGAPFNGTESRKTLEQKLIFQTSSPIPTGSESVSSWKVAKEKCRESGGYMIKIDDASEKNFLNVFLRITGLTTSNEYVWIGLSDIQHEGKFVWQVDNSTVNFTSWAPRQPDNRDDMEDCVVVGAEKYFGFWKDQCSSGTSFADCETQQVVVNCSFPQNYCSKEKNSTQDNDEQAAVFYKGCTSADRCTQEMKDTVECCENNLCNKDITCYHCTSNASFADCARKQTEVTCTLPRNRCVKVGYSSSGNYQTFYKGCTTTKDCEATSDKSFVECCDDNLCNKAARFLTTNAKRDAKNTFVGVQRMIAVTMPRCSRLHRMDPASLSTLSMDAPITYTVTTLENFSLVATNQVMLVRSARDALEIIALDKWEILPEEIEYEEELGRGAFGVVYKATLKKRQGIEIFYPVEKVHQNNTIQVVAVKELQVDSSEEQVLDFLNEISQMKLLAAHPNIVSLVGCSTLGKHKFLVLEYVPYGDLLEWLRKKRQSINQYLATEEKGAENSYEEREPQSNQCQQQGKIKPSQLVSTETTEQGKVEENDFSTRQLLSFAAQVARGMNHLADRGFVHRDLAARNVLVGDDDRVKVSDFGLMRQLYEDVYTIKKTKKLPIKWMAPESIYYSVFTTKSDVWSYGVLLWEMATMGGVPYPTLTNSQLCKLLRTGYLMGRPDMCSDEVYDLMTECWREDPTTRPSFSGLIGRLEEIMTKDVPYCDLNNYDETSPWYSAALETSEETE</sequence>
<dbReference type="SUPFAM" id="SSF56112">
    <property type="entry name" value="Protein kinase-like (PK-like)"/>
    <property type="match status" value="1"/>
</dbReference>
<evidence type="ECO:0000313" key="10">
    <source>
        <dbReference type="Proteomes" id="UP000225706"/>
    </source>
</evidence>
<dbReference type="InterPro" id="IPR016186">
    <property type="entry name" value="C-type_lectin-like/link_sf"/>
</dbReference>
<dbReference type="Gene3D" id="3.30.200.20">
    <property type="entry name" value="Phosphorylase Kinase, domain 1"/>
    <property type="match status" value="1"/>
</dbReference>
<dbReference type="PROSITE" id="PS00109">
    <property type="entry name" value="PROTEIN_KINASE_TYR"/>
    <property type="match status" value="1"/>
</dbReference>
<dbReference type="CDD" id="cd00037">
    <property type="entry name" value="CLECT"/>
    <property type="match status" value="1"/>
</dbReference>
<dbReference type="GO" id="GO:0043235">
    <property type="term" value="C:receptor complex"/>
    <property type="evidence" value="ECO:0007669"/>
    <property type="project" value="TreeGrafter"/>
</dbReference>
<dbReference type="SUPFAM" id="SSF56436">
    <property type="entry name" value="C-type lectin-like"/>
    <property type="match status" value="2"/>
</dbReference>
<dbReference type="GO" id="GO:0005886">
    <property type="term" value="C:plasma membrane"/>
    <property type="evidence" value="ECO:0007669"/>
    <property type="project" value="TreeGrafter"/>
</dbReference>
<dbReference type="SMART" id="SM00034">
    <property type="entry name" value="CLECT"/>
    <property type="match status" value="2"/>
</dbReference>
<evidence type="ECO:0000259" key="7">
    <source>
        <dbReference type="PROSITE" id="PS50011"/>
    </source>
</evidence>
<dbReference type="InterPro" id="IPR000719">
    <property type="entry name" value="Prot_kinase_dom"/>
</dbReference>
<reference evidence="10" key="1">
    <citation type="journal article" date="2017" name="bioRxiv">
        <title>Comparative analysis of the genomes of Stylophora pistillata and Acropora digitifera provides evidence for extensive differences between species of corals.</title>
        <authorList>
            <person name="Voolstra C.R."/>
            <person name="Li Y."/>
            <person name="Liew Y.J."/>
            <person name="Baumgarten S."/>
            <person name="Zoccola D."/>
            <person name="Flot J.-F."/>
            <person name="Tambutte S."/>
            <person name="Allemand D."/>
            <person name="Aranda M."/>
        </authorList>
    </citation>
    <scope>NUCLEOTIDE SEQUENCE [LARGE SCALE GENOMIC DNA]</scope>
</reference>
<feature type="compositionally biased region" description="Basic and acidic residues" evidence="6">
    <location>
        <begin position="589"/>
        <end position="599"/>
    </location>
</feature>
<dbReference type="PANTHER" id="PTHR24416">
    <property type="entry name" value="TYROSINE-PROTEIN KINASE RECEPTOR"/>
    <property type="match status" value="1"/>
</dbReference>
<dbReference type="Gene3D" id="1.10.510.10">
    <property type="entry name" value="Transferase(Phosphotransferase) domain 1"/>
    <property type="match status" value="1"/>
</dbReference>
<feature type="region of interest" description="Disordered" evidence="6">
    <location>
        <begin position="589"/>
        <end position="622"/>
    </location>
</feature>
<evidence type="ECO:0000256" key="5">
    <source>
        <dbReference type="ARBA" id="ARBA00023137"/>
    </source>
</evidence>
<dbReference type="CDD" id="cd00192">
    <property type="entry name" value="PTKc"/>
    <property type="match status" value="1"/>
</dbReference>
<dbReference type="SUPFAM" id="SSF57302">
    <property type="entry name" value="Snake toxin-like"/>
    <property type="match status" value="2"/>
</dbReference>
<dbReference type="CDD" id="cd00117">
    <property type="entry name" value="TFP"/>
    <property type="match status" value="2"/>
</dbReference>
<evidence type="ECO:0000313" key="9">
    <source>
        <dbReference type="EMBL" id="PFX22883.1"/>
    </source>
</evidence>
<dbReference type="GO" id="GO:0004714">
    <property type="term" value="F:transmembrane receptor protein tyrosine kinase activity"/>
    <property type="evidence" value="ECO:0007669"/>
    <property type="project" value="TreeGrafter"/>
</dbReference>
<dbReference type="InterPro" id="IPR001245">
    <property type="entry name" value="Ser-Thr/Tyr_kinase_cat_dom"/>
</dbReference>
<proteinExistence type="predicted"/>
<feature type="domain" description="C-type lectin" evidence="8">
    <location>
        <begin position="20"/>
        <end position="99"/>
    </location>
</feature>
<dbReference type="InterPro" id="IPR016187">
    <property type="entry name" value="CTDL_fold"/>
</dbReference>
<keyword evidence="3 9" id="KW-0418">Kinase</keyword>
<dbReference type="Pfam" id="PF07714">
    <property type="entry name" value="PK_Tyr_Ser-Thr"/>
    <property type="match status" value="1"/>
</dbReference>
<keyword evidence="1" id="KW-0808">Transferase</keyword>
<keyword evidence="9" id="KW-0675">Receptor</keyword>
<gene>
    <name evidence="9" type="primary">Ret</name>
    <name evidence="9" type="ORF">AWC38_SpisGene12591</name>
</gene>
<keyword evidence="2" id="KW-0547">Nucleotide-binding</keyword>
<dbReference type="EMBL" id="LSMT01000226">
    <property type="protein sequence ID" value="PFX22883.1"/>
    <property type="molecule type" value="Genomic_DNA"/>
</dbReference>
<dbReference type="OrthoDB" id="5981055at2759"/>
<dbReference type="Pfam" id="PF00059">
    <property type="entry name" value="Lectin_C"/>
    <property type="match status" value="2"/>
</dbReference>
<protein>
    <submittedName>
        <fullName evidence="9">Proto-oncogene tyrosine-protein kinase receptor Ret</fullName>
    </submittedName>
</protein>
<evidence type="ECO:0000256" key="3">
    <source>
        <dbReference type="ARBA" id="ARBA00022777"/>
    </source>
</evidence>
<keyword evidence="10" id="KW-1185">Reference proteome</keyword>
<feature type="domain" description="C-type lectin" evidence="8">
    <location>
        <begin position="128"/>
        <end position="238"/>
    </location>
</feature>
<dbReference type="Gene3D" id="2.10.60.10">
    <property type="entry name" value="CD59"/>
    <property type="match status" value="1"/>
</dbReference>
<dbReference type="InterPro" id="IPR008266">
    <property type="entry name" value="Tyr_kinase_AS"/>
</dbReference>
<comment type="caution">
    <text evidence="9">The sequence shown here is derived from an EMBL/GenBank/DDBJ whole genome shotgun (WGS) entry which is preliminary data.</text>
</comment>
<evidence type="ECO:0000256" key="1">
    <source>
        <dbReference type="ARBA" id="ARBA00022679"/>
    </source>
</evidence>
<dbReference type="InterPro" id="IPR011009">
    <property type="entry name" value="Kinase-like_dom_sf"/>
</dbReference>
<dbReference type="Gene3D" id="3.10.100.10">
    <property type="entry name" value="Mannose-Binding Protein A, subunit A"/>
    <property type="match status" value="2"/>
</dbReference>
<dbReference type="InterPro" id="IPR020635">
    <property type="entry name" value="Tyr_kinase_cat_dom"/>
</dbReference>
<dbReference type="FunFam" id="1.10.510.10:FF:000554">
    <property type="entry name" value="Predicted protein"/>
    <property type="match status" value="1"/>
</dbReference>
<feature type="domain" description="Protein kinase" evidence="7">
    <location>
        <begin position="467"/>
        <end position="793"/>
    </location>
</feature>
<dbReference type="InterPro" id="IPR050122">
    <property type="entry name" value="RTK"/>
</dbReference>
<evidence type="ECO:0000259" key="8">
    <source>
        <dbReference type="PROSITE" id="PS50041"/>
    </source>
</evidence>
<dbReference type="GO" id="GO:0007169">
    <property type="term" value="P:cell surface receptor protein tyrosine kinase signaling pathway"/>
    <property type="evidence" value="ECO:0007669"/>
    <property type="project" value="TreeGrafter"/>
</dbReference>
<dbReference type="AlphaFoldDB" id="A0A2B4S1F5"/>
<evidence type="ECO:0000256" key="2">
    <source>
        <dbReference type="ARBA" id="ARBA00022741"/>
    </source>
</evidence>
<keyword evidence="4" id="KW-0067">ATP-binding</keyword>